<evidence type="ECO:0000313" key="3">
    <source>
        <dbReference type="Proteomes" id="UP000646365"/>
    </source>
</evidence>
<dbReference type="EMBL" id="BMJQ01000007">
    <property type="protein sequence ID" value="GGF22756.1"/>
    <property type="molecule type" value="Genomic_DNA"/>
</dbReference>
<gene>
    <name evidence="2" type="ORF">GCM10011611_31010</name>
</gene>
<dbReference type="PANTHER" id="PTHR47163:SF2">
    <property type="entry name" value="SI:DKEY-17M8.2"/>
    <property type="match status" value="1"/>
</dbReference>
<protein>
    <recommendedName>
        <fullName evidence="1">ISXO2-like transposase domain-containing protein</fullName>
    </recommendedName>
</protein>
<keyword evidence="3" id="KW-1185">Reference proteome</keyword>
<dbReference type="InterPro" id="IPR053164">
    <property type="entry name" value="IS1016-like_transposase"/>
</dbReference>
<reference evidence="2" key="1">
    <citation type="journal article" date="2014" name="Int. J. Syst. Evol. Microbiol.">
        <title>Complete genome sequence of Corynebacterium casei LMG S-19264T (=DSM 44701T), isolated from a smear-ripened cheese.</title>
        <authorList>
            <consortium name="US DOE Joint Genome Institute (JGI-PGF)"/>
            <person name="Walter F."/>
            <person name="Albersmeier A."/>
            <person name="Kalinowski J."/>
            <person name="Ruckert C."/>
        </authorList>
    </citation>
    <scope>NUCLEOTIDE SEQUENCE</scope>
    <source>
        <strain evidence="2">CGMCC 1.15725</strain>
    </source>
</reference>
<dbReference type="AlphaFoldDB" id="A0A8J3E3Y7"/>
<dbReference type="Pfam" id="PF12760">
    <property type="entry name" value="Zn_ribbon_IS1595"/>
    <property type="match status" value="1"/>
</dbReference>
<dbReference type="InterPro" id="IPR024442">
    <property type="entry name" value="Transposase_Zn_ribbon"/>
</dbReference>
<evidence type="ECO:0000313" key="2">
    <source>
        <dbReference type="EMBL" id="GGF22756.1"/>
    </source>
</evidence>
<organism evidence="2 3">
    <name type="scientific">Aliidongia dinghuensis</name>
    <dbReference type="NCBI Taxonomy" id="1867774"/>
    <lineage>
        <taxon>Bacteria</taxon>
        <taxon>Pseudomonadati</taxon>
        <taxon>Pseudomonadota</taxon>
        <taxon>Alphaproteobacteria</taxon>
        <taxon>Rhodospirillales</taxon>
        <taxon>Dongiaceae</taxon>
        <taxon>Aliidongia</taxon>
    </lineage>
</organism>
<evidence type="ECO:0000259" key="1">
    <source>
        <dbReference type="SMART" id="SM01126"/>
    </source>
</evidence>
<feature type="domain" description="ISXO2-like transposase" evidence="1">
    <location>
        <begin position="122"/>
        <end position="272"/>
    </location>
</feature>
<dbReference type="SMART" id="SM01126">
    <property type="entry name" value="DDE_Tnp_IS1595"/>
    <property type="match status" value="1"/>
</dbReference>
<accession>A0A8J3E3Y7</accession>
<dbReference type="Proteomes" id="UP000646365">
    <property type="component" value="Unassembled WGS sequence"/>
</dbReference>
<dbReference type="PANTHER" id="PTHR47163">
    <property type="entry name" value="DDE_TNP_IS1595 DOMAIN-CONTAINING PROTEIN"/>
    <property type="match status" value="1"/>
</dbReference>
<sequence>MSVARMSEEEARATFQAIRWADNNGKPYCPRCGCADAYHLAARQVWKCKGCAHQYSVTSGSIFSSRKLPVRDILLAIAIFVNGAKGHSALQLSRDLDVQYKTAFVLAHKIRQALADEDLRDMVGGEDAHVEIDGAFFGGYIKPSNYKENRRDRRLARNQNGKRRCVVIMRERKGRTLPFVFKSEDAGLAAIRQHVAPGSIVHADEASHWDVLEARFLTKRINHSQAYSDDGACTNQAESFFSRLRRAEIGIHHHVAGPYLAAYANEMAWREDNRRLSNGEQYLIATNAALVHPKSAIWAGYWQRHKEAA</sequence>
<name>A0A8J3E3Y7_9PROT</name>
<reference evidence="2" key="2">
    <citation type="submission" date="2020-09" db="EMBL/GenBank/DDBJ databases">
        <authorList>
            <person name="Sun Q."/>
            <person name="Zhou Y."/>
        </authorList>
    </citation>
    <scope>NUCLEOTIDE SEQUENCE</scope>
    <source>
        <strain evidence="2">CGMCC 1.15725</strain>
    </source>
</reference>
<comment type="caution">
    <text evidence="2">The sequence shown here is derived from an EMBL/GenBank/DDBJ whole genome shotgun (WGS) entry which is preliminary data.</text>
</comment>
<dbReference type="NCBIfam" id="NF033547">
    <property type="entry name" value="transpos_IS1595"/>
    <property type="match status" value="1"/>
</dbReference>
<dbReference type="Pfam" id="PF12762">
    <property type="entry name" value="DDE_Tnp_IS1595"/>
    <property type="match status" value="1"/>
</dbReference>
<proteinExistence type="predicted"/>
<dbReference type="InterPro" id="IPR024445">
    <property type="entry name" value="Tnp_ISXO2-like"/>
</dbReference>